<dbReference type="InterPro" id="IPR043129">
    <property type="entry name" value="ATPase_NBD"/>
</dbReference>
<gene>
    <name evidence="3" type="ORF">ACK2TP_06750</name>
</gene>
<accession>A0ABW9KI27</accession>
<dbReference type="Gene3D" id="3.30.420.40">
    <property type="match status" value="2"/>
</dbReference>
<sequence>MRSNDKYQQESGVLVGVDIGGTKTAVVLCAEAPHVLWRKEFPTKPELGWEQAMDKVITLIREALIETSQKPRRIGVSCGGPLDRETGTIQSPPNLPTWDRVPVKQILESNFKVLCTVENDANAGAVAEHQFGAGRGCRHIVFLTLGTGLGAGLVLNGRIFRGANGMAGELGHVRLTEHGPNGHGKAGSVEGWASGAGIAIQGAETVRAATAAGEQTSLASGLETLSARDVGQALSAGDRVARRIVQQAGERLGEALAILVDIINPERIVIGGIAVRLGEELLEPARRRMHEEALPEAAAVCSVVPAELGEQIGDMAAIGVAMGLHDV</sequence>
<reference evidence="3 4" key="1">
    <citation type="submission" date="2024-12" db="EMBL/GenBank/DDBJ databases">
        <authorList>
            <person name="Lee Y."/>
        </authorList>
    </citation>
    <scope>NUCLEOTIDE SEQUENCE [LARGE SCALE GENOMIC DNA]</scope>
    <source>
        <strain evidence="3 4">03SUJ4</strain>
    </source>
</reference>
<evidence type="ECO:0000256" key="1">
    <source>
        <dbReference type="ARBA" id="ARBA00006479"/>
    </source>
</evidence>
<dbReference type="PROSITE" id="PS01125">
    <property type="entry name" value="ROK"/>
    <property type="match status" value="1"/>
</dbReference>
<keyword evidence="4" id="KW-1185">Reference proteome</keyword>
<proteinExistence type="inferred from homology"/>
<evidence type="ECO:0000256" key="2">
    <source>
        <dbReference type="SAM" id="MobiDB-lite"/>
    </source>
</evidence>
<dbReference type="SUPFAM" id="SSF53067">
    <property type="entry name" value="Actin-like ATPase domain"/>
    <property type="match status" value="1"/>
</dbReference>
<dbReference type="PANTHER" id="PTHR18964">
    <property type="entry name" value="ROK (REPRESSOR, ORF, KINASE) FAMILY"/>
    <property type="match status" value="1"/>
</dbReference>
<name>A0ABW9KI27_9BACT</name>
<dbReference type="Proteomes" id="UP001634747">
    <property type="component" value="Unassembled WGS sequence"/>
</dbReference>
<comment type="caution">
    <text evidence="3">The sequence shown here is derived from an EMBL/GenBank/DDBJ whole genome shotgun (WGS) entry which is preliminary data.</text>
</comment>
<dbReference type="CDD" id="cd23763">
    <property type="entry name" value="ASKHA_ATPase_ROK"/>
    <property type="match status" value="1"/>
</dbReference>
<dbReference type="Pfam" id="PF00480">
    <property type="entry name" value="ROK"/>
    <property type="match status" value="1"/>
</dbReference>
<comment type="similarity">
    <text evidence="1">Belongs to the ROK (NagC/XylR) family.</text>
</comment>
<dbReference type="RefSeq" id="WP_263413021.1">
    <property type="nucleotide sequence ID" value="NZ_BAABBH010000001.1"/>
</dbReference>
<organism evidence="3 4">
    <name type="scientific">Terriglobus aquaticus</name>
    <dbReference type="NCBI Taxonomy" id="940139"/>
    <lineage>
        <taxon>Bacteria</taxon>
        <taxon>Pseudomonadati</taxon>
        <taxon>Acidobacteriota</taxon>
        <taxon>Terriglobia</taxon>
        <taxon>Terriglobales</taxon>
        <taxon>Acidobacteriaceae</taxon>
        <taxon>Terriglobus</taxon>
    </lineage>
</organism>
<protein>
    <submittedName>
        <fullName evidence="3">ROK family protein</fullName>
    </submittedName>
</protein>
<evidence type="ECO:0000313" key="3">
    <source>
        <dbReference type="EMBL" id="MFN2975455.1"/>
    </source>
</evidence>
<dbReference type="PANTHER" id="PTHR18964:SF149">
    <property type="entry name" value="BIFUNCTIONAL UDP-N-ACETYLGLUCOSAMINE 2-EPIMERASE_N-ACETYLMANNOSAMINE KINASE"/>
    <property type="match status" value="1"/>
</dbReference>
<dbReference type="EMBL" id="JBJYXY010000001">
    <property type="protein sequence ID" value="MFN2975455.1"/>
    <property type="molecule type" value="Genomic_DNA"/>
</dbReference>
<dbReference type="InterPro" id="IPR049874">
    <property type="entry name" value="ROK_cs"/>
</dbReference>
<dbReference type="InterPro" id="IPR000600">
    <property type="entry name" value="ROK"/>
</dbReference>
<feature type="region of interest" description="Disordered" evidence="2">
    <location>
        <begin position="75"/>
        <end position="95"/>
    </location>
</feature>
<evidence type="ECO:0000313" key="4">
    <source>
        <dbReference type="Proteomes" id="UP001634747"/>
    </source>
</evidence>